<protein>
    <submittedName>
        <fullName evidence="1">Uncharacterized protein</fullName>
    </submittedName>
</protein>
<keyword evidence="2" id="KW-1185">Reference proteome</keyword>
<dbReference type="EMBL" id="AP022595">
    <property type="protein sequence ID" value="BBY59257.1"/>
    <property type="molecule type" value="Genomic_DNA"/>
</dbReference>
<gene>
    <name evidence="1" type="ORF">MSAR_23930</name>
</gene>
<name>A0A7I7SQJ0_9MYCO</name>
<proteinExistence type="predicted"/>
<dbReference type="RefSeq" id="WP_163697197.1">
    <property type="nucleotide sequence ID" value="NZ_AP022595.1"/>
</dbReference>
<dbReference type="Proteomes" id="UP000466445">
    <property type="component" value="Chromosome"/>
</dbReference>
<accession>A0A7I7SQJ0</accession>
<dbReference type="AlphaFoldDB" id="A0A7I7SQJ0"/>
<organism evidence="1 2">
    <name type="scientific">Mycolicibacterium sarraceniae</name>
    <dbReference type="NCBI Taxonomy" id="1534348"/>
    <lineage>
        <taxon>Bacteria</taxon>
        <taxon>Bacillati</taxon>
        <taxon>Actinomycetota</taxon>
        <taxon>Actinomycetes</taxon>
        <taxon>Mycobacteriales</taxon>
        <taxon>Mycobacteriaceae</taxon>
        <taxon>Mycolicibacterium</taxon>
    </lineage>
</organism>
<evidence type="ECO:0000313" key="2">
    <source>
        <dbReference type="Proteomes" id="UP000466445"/>
    </source>
</evidence>
<dbReference type="KEGG" id="msar:MSAR_23930"/>
<reference evidence="1 2" key="1">
    <citation type="journal article" date="2019" name="Emerg. Microbes Infect.">
        <title>Comprehensive subspecies identification of 175 nontuberculous mycobacteria species based on 7547 genomic profiles.</title>
        <authorList>
            <person name="Matsumoto Y."/>
            <person name="Kinjo T."/>
            <person name="Motooka D."/>
            <person name="Nabeya D."/>
            <person name="Jung N."/>
            <person name="Uechi K."/>
            <person name="Horii T."/>
            <person name="Iida T."/>
            <person name="Fujita J."/>
            <person name="Nakamura S."/>
        </authorList>
    </citation>
    <scope>NUCLEOTIDE SEQUENCE [LARGE SCALE GENOMIC DNA]</scope>
    <source>
        <strain evidence="1 2">JCM 30395</strain>
    </source>
</reference>
<evidence type="ECO:0000313" key="1">
    <source>
        <dbReference type="EMBL" id="BBY59257.1"/>
    </source>
</evidence>
<sequence length="62" mass="7046">MTNTATLSDDELRARRRAILDKLGLTIEELRSRAKSYALVGEEHEAWEQLESIAFLLGETRA</sequence>